<reference evidence="2 3" key="1">
    <citation type="journal article" date="2016" name="Nat. Commun.">
        <title>Thousands of microbial genomes shed light on interconnected biogeochemical processes in an aquifer system.</title>
        <authorList>
            <person name="Anantharaman K."/>
            <person name="Brown C.T."/>
            <person name="Hug L.A."/>
            <person name="Sharon I."/>
            <person name="Castelle C.J."/>
            <person name="Probst A.J."/>
            <person name="Thomas B.C."/>
            <person name="Singh A."/>
            <person name="Wilkins M.J."/>
            <person name="Karaoz U."/>
            <person name="Brodie E.L."/>
            <person name="Williams K.H."/>
            <person name="Hubbard S.S."/>
            <person name="Banfield J.F."/>
        </authorList>
    </citation>
    <scope>NUCLEOTIDE SEQUENCE [LARGE SCALE GENOMIC DNA]</scope>
</reference>
<gene>
    <name evidence="2" type="ORF">A2161_17980</name>
</gene>
<feature type="transmembrane region" description="Helical" evidence="1">
    <location>
        <begin position="7"/>
        <end position="30"/>
    </location>
</feature>
<dbReference type="EMBL" id="MGDD01000356">
    <property type="protein sequence ID" value="OGL41050.1"/>
    <property type="molecule type" value="Genomic_DNA"/>
</dbReference>
<comment type="caution">
    <text evidence="2">The sequence shown here is derived from an EMBL/GenBank/DDBJ whole genome shotgun (WGS) entry which is preliminary data.</text>
</comment>
<evidence type="ECO:0000313" key="3">
    <source>
        <dbReference type="Proteomes" id="UP000179266"/>
    </source>
</evidence>
<keyword evidence="1" id="KW-0472">Membrane</keyword>
<evidence type="ECO:0000256" key="1">
    <source>
        <dbReference type="SAM" id="Phobius"/>
    </source>
</evidence>
<proteinExistence type="predicted"/>
<accession>A0A1F7RIB7</accession>
<keyword evidence="1" id="KW-0812">Transmembrane</keyword>
<dbReference type="AlphaFoldDB" id="A0A1F7RIB7"/>
<organism evidence="2 3">
    <name type="scientific">Candidatus Schekmanbacteria bacterium RBG_13_48_7</name>
    <dbReference type="NCBI Taxonomy" id="1817878"/>
    <lineage>
        <taxon>Bacteria</taxon>
        <taxon>Candidatus Schekmaniibacteriota</taxon>
    </lineage>
</organism>
<protein>
    <submittedName>
        <fullName evidence="2">Uncharacterized protein</fullName>
    </submittedName>
</protein>
<evidence type="ECO:0000313" key="2">
    <source>
        <dbReference type="EMBL" id="OGL41050.1"/>
    </source>
</evidence>
<sequence>MLKGFLIILLVIVVLIIAFIVGIIILGTYFNPFQLAFLINFDIVNTNDIDIWITPIGRTEGGRYYSPLPGKGFKKHYNKLLPANGSISIEYDWDDIAFAYILIKTSDESYYVMETDIGLYISEDGKSFGCCNYREKSRYLIPPLSELMECPEYFILCTRGKAIEYDSIEDHMPIKPRPEWQRGFKTVPESNRLEKDHAPTPYSSEEIREGCPPGRTMLFRCTVPEKPDYFKVMAFENCDIERACFQEYSLDSGGNLIGEKQNSQLNWTDLQQHASFSKTETMLSMVAIETELGYFQCWHYTVQTESGGKKKETHYYFSKTNPGPPVLLIEKVENKTILKMTMIVNSRYLIISFPLKHFQHKPAKMYSMDDSGNPKSNKIDADF</sequence>
<dbReference type="Proteomes" id="UP000179266">
    <property type="component" value="Unassembled WGS sequence"/>
</dbReference>
<name>A0A1F7RIB7_9BACT</name>
<keyword evidence="1" id="KW-1133">Transmembrane helix</keyword>